<dbReference type="AlphaFoldDB" id="A0A3E2N495"/>
<dbReference type="OrthoDB" id="368187at2"/>
<dbReference type="GO" id="GO:0005524">
    <property type="term" value="F:ATP binding"/>
    <property type="evidence" value="ECO:0007669"/>
    <property type="project" value="InterPro"/>
</dbReference>
<evidence type="ECO:0000256" key="1">
    <source>
        <dbReference type="SAM" id="MobiDB-lite"/>
    </source>
</evidence>
<dbReference type="InterPro" id="IPR017587">
    <property type="entry name" value="YqeC"/>
</dbReference>
<organism evidence="2 3">
    <name type="scientific">Lacrimispora amygdalina</name>
    <dbReference type="NCBI Taxonomy" id="253257"/>
    <lineage>
        <taxon>Bacteria</taxon>
        <taxon>Bacillati</taxon>
        <taxon>Bacillota</taxon>
        <taxon>Clostridia</taxon>
        <taxon>Lachnospirales</taxon>
        <taxon>Lachnospiraceae</taxon>
        <taxon>Lacrimispora</taxon>
    </lineage>
</organism>
<sequence length="283" mass="30755">MKLKNAYAFEVTEGKIQPEKKDSLWEALRLTLVEPMIVAFTGGGGKTTAMFCLADELAGQGKRVIVTTSTHIFYPVDRIVAEAADWKTVSDFIAGHKEYSSLAGWVLVTGLPAGEGKLNGMELSELEKLLSLCDVLLVEADGAKRLPIKIPAMREPVIPKGTYAVIGCMGLDCIGEPWEKICFRHELAPQVFGSQTMKDRITPGDAARILTSTNGTRKGAESMEYRILMNKADDELQLSRAQAVAEDMGEQWAECCAAASFKESGQSANSKDKNAFTGKGLTR</sequence>
<feature type="region of interest" description="Disordered" evidence="1">
    <location>
        <begin position="263"/>
        <end position="283"/>
    </location>
</feature>
<comment type="caution">
    <text evidence="2">The sequence shown here is derived from an EMBL/GenBank/DDBJ whole genome shotgun (WGS) entry which is preliminary data.</text>
</comment>
<evidence type="ECO:0000313" key="2">
    <source>
        <dbReference type="EMBL" id="RFZ75798.1"/>
    </source>
</evidence>
<accession>A0A3E2N495</accession>
<evidence type="ECO:0000313" key="3">
    <source>
        <dbReference type="Proteomes" id="UP000260680"/>
    </source>
</evidence>
<dbReference type="SUPFAM" id="SSF53623">
    <property type="entry name" value="MurD-like peptide ligases, catalytic domain"/>
    <property type="match status" value="1"/>
</dbReference>
<dbReference type="InterPro" id="IPR036565">
    <property type="entry name" value="Mur-like_cat_sf"/>
</dbReference>
<dbReference type="EMBL" id="QOHO01000116">
    <property type="protein sequence ID" value="RFZ75798.1"/>
    <property type="molecule type" value="Genomic_DNA"/>
</dbReference>
<dbReference type="Proteomes" id="UP000260680">
    <property type="component" value="Unassembled WGS sequence"/>
</dbReference>
<proteinExistence type="predicted"/>
<protein>
    <submittedName>
        <fullName evidence="2">Selenium-dependent hydroxylase accessory protein YqeC</fullName>
    </submittedName>
</protein>
<dbReference type="RefSeq" id="WP_117420035.1">
    <property type="nucleotide sequence ID" value="NZ_QOHO01000116.1"/>
</dbReference>
<dbReference type="NCBIfam" id="TIGR03172">
    <property type="entry name" value="selenium cofactor biosynthesis protein YqeC"/>
    <property type="match status" value="1"/>
</dbReference>
<gene>
    <name evidence="2" type="primary">yqeC</name>
    <name evidence="2" type="ORF">DS742_27140</name>
</gene>
<name>A0A3E2N495_9FIRM</name>
<dbReference type="Pfam" id="PF19842">
    <property type="entry name" value="YqeC"/>
    <property type="match status" value="1"/>
</dbReference>
<reference evidence="2 3" key="1">
    <citation type="submission" date="2018-07" db="EMBL/GenBank/DDBJ databases">
        <title>New species, Clostridium PI-S10-A1B.</title>
        <authorList>
            <person name="Krishna G."/>
            <person name="Summeta K."/>
            <person name="Shikha S."/>
            <person name="Prabhu P.B."/>
            <person name="Suresh K."/>
        </authorList>
    </citation>
    <scope>NUCLEOTIDE SEQUENCE [LARGE SCALE GENOMIC DNA]</scope>
    <source>
        <strain evidence="2 3">PI-S10-A1B</strain>
    </source>
</reference>